<keyword evidence="3" id="KW-1185">Reference proteome</keyword>
<dbReference type="Proteomes" id="UP000006591">
    <property type="component" value="Chromosome 2"/>
</dbReference>
<evidence type="ECO:0000256" key="1">
    <source>
        <dbReference type="SAM" id="MobiDB-lite"/>
    </source>
</evidence>
<accession>A0A0E0FZV5</accession>
<dbReference type="Gramene" id="ONIVA02G00400.1">
    <property type="protein sequence ID" value="ONIVA02G00400.1"/>
    <property type="gene ID" value="ONIVA02G00400"/>
</dbReference>
<reference evidence="2" key="2">
    <citation type="submission" date="2018-04" db="EMBL/GenBank/DDBJ databases">
        <title>OnivRS2 (Oryza nivara Reference Sequence Version 2).</title>
        <authorList>
            <person name="Zhang J."/>
            <person name="Kudrna D."/>
            <person name="Lee S."/>
            <person name="Talag J."/>
            <person name="Rajasekar S."/>
            <person name="Welchert J."/>
            <person name="Hsing Y.-I."/>
            <person name="Wing R.A."/>
        </authorList>
    </citation>
    <scope>NUCLEOTIDE SEQUENCE [LARGE SCALE GENOMIC DNA]</scope>
    <source>
        <strain evidence="2">SL10</strain>
    </source>
</reference>
<feature type="region of interest" description="Disordered" evidence="1">
    <location>
        <begin position="1"/>
        <end position="24"/>
    </location>
</feature>
<feature type="compositionally biased region" description="Basic and acidic residues" evidence="1">
    <location>
        <begin position="8"/>
        <end position="24"/>
    </location>
</feature>
<protein>
    <submittedName>
        <fullName evidence="2">Uncharacterized protein</fullName>
    </submittedName>
</protein>
<proteinExistence type="predicted"/>
<dbReference type="HOGENOM" id="CLU_2658728_0_0_1"/>
<sequence>MDISRVPFRKEAGDKAEHPTRDAKWKPNLTTFPVPVLPSPFFFLPPLFPPALCTALPHPLLPPPAPAPAQTVVRAN</sequence>
<dbReference type="AlphaFoldDB" id="A0A0E0FZV5"/>
<name>A0A0E0FZV5_ORYNI</name>
<reference evidence="2" key="1">
    <citation type="submission" date="2015-04" db="UniProtKB">
        <authorList>
            <consortium name="EnsemblPlants"/>
        </authorList>
    </citation>
    <scope>IDENTIFICATION</scope>
    <source>
        <strain evidence="2">SL10</strain>
    </source>
</reference>
<evidence type="ECO:0000313" key="3">
    <source>
        <dbReference type="Proteomes" id="UP000006591"/>
    </source>
</evidence>
<evidence type="ECO:0000313" key="2">
    <source>
        <dbReference type="EnsemblPlants" id="ONIVA02G00400.1"/>
    </source>
</evidence>
<organism evidence="2">
    <name type="scientific">Oryza nivara</name>
    <name type="common">Indian wild rice</name>
    <name type="synonym">Oryza sativa f. spontanea</name>
    <dbReference type="NCBI Taxonomy" id="4536"/>
    <lineage>
        <taxon>Eukaryota</taxon>
        <taxon>Viridiplantae</taxon>
        <taxon>Streptophyta</taxon>
        <taxon>Embryophyta</taxon>
        <taxon>Tracheophyta</taxon>
        <taxon>Spermatophyta</taxon>
        <taxon>Magnoliopsida</taxon>
        <taxon>Liliopsida</taxon>
        <taxon>Poales</taxon>
        <taxon>Poaceae</taxon>
        <taxon>BOP clade</taxon>
        <taxon>Oryzoideae</taxon>
        <taxon>Oryzeae</taxon>
        <taxon>Oryzinae</taxon>
        <taxon>Oryza</taxon>
    </lineage>
</organism>
<dbReference type="EnsemblPlants" id="ONIVA02G00400.1">
    <property type="protein sequence ID" value="ONIVA02G00400.1"/>
    <property type="gene ID" value="ONIVA02G00400"/>
</dbReference>